<evidence type="ECO:0000256" key="2">
    <source>
        <dbReference type="ARBA" id="ARBA00023277"/>
    </source>
</evidence>
<dbReference type="InterPro" id="IPR004300">
    <property type="entry name" value="Glyco_hydro_57_N"/>
</dbReference>
<feature type="domain" description="Alpha-amylase/4-alpha-glucanotransferase C-terminal" evidence="5">
    <location>
        <begin position="413"/>
        <end position="710"/>
    </location>
</feature>
<evidence type="ECO:0000259" key="4">
    <source>
        <dbReference type="Pfam" id="PF09094"/>
    </source>
</evidence>
<keyword evidence="2" id="KW-0119">Carbohydrate metabolism</keyword>
<accession>A0A2H5Y5I9</accession>
<sequence>MGKIYLALAFHNHQPVGNFDWVFEEAYRRAYEPMIAALERHPGVRVALHYTGPLRDWLREHRPEFFPRIRRLVERGQVEIMAGAYYEPILAVIPDEDREGQIRKHIEAVREDFGTLPVGFWLAERVWEPHLPLPLARAGLQHTIVDDTHFKWIGLTDEDLFGYYVTEELGYPLKIFSTSKHLRYTIPWASVSEVIAWLREQAERPLPPGAPPRVAVMGDDGEKFGLWPGTDVHCWDRGWMEDFFTAIEENADWLISIPPGEYAMRFPPLGRVYLPTASYDEMTEWALPPEVSAELTDLKHRLQAEGRWDLLRFIRGGFWRVFLAKYPEVNQMHKKMLWVSRKAHAIPDPARRAEALDHVWAGQCNCPYWHGVFGGIYLFHIREANYQHLITAEAIADEARYGEGRWAYVERLDFDGDAQEEIVIGTPDQWLLISPHLGGQILEWDRRDAALNLLNGMTRHREGYHRVLQEAAARGEVVLAGQEGRLESIHTHRVRVKEPGLEERLIVDWYRRTGLIDHLMAPDTALEAFYRARYAEWGDFINQPYTLIALQAEPSPRVVLRRDGHLWDPEGPKPVRLEKALEVLPDPPILRVFYRLTPMGLSPIQARFGVEVNWGMSGGDSEKAYTVWPDGELRAFATLEELPESAELAIVHEWWGRVVIRLSRPAAWWQFPVEAISNSEAGFERVYEGTSLTAHWLLRLDPGETWEVTMEFELA</sequence>
<evidence type="ECO:0000259" key="5">
    <source>
        <dbReference type="Pfam" id="PF09095"/>
    </source>
</evidence>
<dbReference type="CDD" id="cd10793">
    <property type="entry name" value="GH57N_TLGT_like"/>
    <property type="match status" value="1"/>
</dbReference>
<keyword evidence="6" id="KW-0326">Glycosidase</keyword>
<dbReference type="Proteomes" id="UP000236642">
    <property type="component" value="Unassembled WGS sequence"/>
</dbReference>
<dbReference type="InterPro" id="IPR052046">
    <property type="entry name" value="GH57_Enzymes"/>
</dbReference>
<organism evidence="6 7">
    <name type="scientific">Candidatus Thermoflexus japonica</name>
    <dbReference type="NCBI Taxonomy" id="2035417"/>
    <lineage>
        <taxon>Bacteria</taxon>
        <taxon>Bacillati</taxon>
        <taxon>Chloroflexota</taxon>
        <taxon>Thermoflexia</taxon>
        <taxon>Thermoflexales</taxon>
        <taxon>Thermoflexaceae</taxon>
        <taxon>Thermoflexus</taxon>
    </lineage>
</organism>
<dbReference type="Pfam" id="PF09095">
    <property type="entry name" value="AmyA-gluTrfs_C"/>
    <property type="match status" value="1"/>
</dbReference>
<evidence type="ECO:0000313" key="6">
    <source>
        <dbReference type="EMBL" id="GBD08700.1"/>
    </source>
</evidence>
<feature type="domain" description="Glycoside hydrolase family 57 N-terminal" evidence="3">
    <location>
        <begin position="7"/>
        <end position="275"/>
    </location>
</feature>
<dbReference type="EC" id="3.2.1.1" evidence="6"/>
<dbReference type="GO" id="GO:0030246">
    <property type="term" value="F:carbohydrate binding"/>
    <property type="evidence" value="ECO:0007669"/>
    <property type="project" value="InterPro"/>
</dbReference>
<dbReference type="Pfam" id="PF09094">
    <property type="entry name" value="AmyA-A_glucT_m"/>
    <property type="match status" value="1"/>
</dbReference>
<dbReference type="GO" id="GO:0004556">
    <property type="term" value="F:alpha-amylase activity"/>
    <property type="evidence" value="ECO:0007669"/>
    <property type="project" value="UniProtKB-EC"/>
</dbReference>
<dbReference type="GO" id="GO:0005975">
    <property type="term" value="P:carbohydrate metabolic process"/>
    <property type="evidence" value="ECO:0007669"/>
    <property type="project" value="InterPro"/>
</dbReference>
<evidence type="ECO:0000313" key="7">
    <source>
        <dbReference type="Proteomes" id="UP000236642"/>
    </source>
</evidence>
<dbReference type="InterPro" id="IPR028995">
    <property type="entry name" value="Glyco_hydro_57/38_cen_sf"/>
</dbReference>
<reference evidence="7" key="1">
    <citation type="submission" date="2017-09" db="EMBL/GenBank/DDBJ databases">
        <title>Metaegenomics of thermophilic ammonia-oxidizing enrichment culture.</title>
        <authorList>
            <person name="Kato S."/>
            <person name="Suzuki K."/>
        </authorList>
    </citation>
    <scope>NUCLEOTIDE SEQUENCE [LARGE SCALE GENOMIC DNA]</scope>
</reference>
<keyword evidence="6" id="KW-0378">Hydrolase</keyword>
<dbReference type="SUPFAM" id="SSF88688">
    <property type="entry name" value="Families 57/38 glycoside transferase middle domain"/>
    <property type="match status" value="1"/>
</dbReference>
<name>A0A2H5Y5I9_9CHLR</name>
<dbReference type="PANTHER" id="PTHR36306:SF1">
    <property type="entry name" value="ALPHA-AMYLASE-RELATED"/>
    <property type="match status" value="1"/>
</dbReference>
<dbReference type="SUPFAM" id="SSF88713">
    <property type="entry name" value="Glycoside hydrolase/deacetylase"/>
    <property type="match status" value="1"/>
</dbReference>
<dbReference type="AlphaFoldDB" id="A0A2H5Y5I9"/>
<dbReference type="InterPro" id="IPR015178">
    <property type="entry name" value="A-amylase/a-glucTrfase_central"/>
</dbReference>
<dbReference type="Gene3D" id="3.20.110.20">
    <property type="match status" value="1"/>
</dbReference>
<gene>
    <name evidence="6" type="primary">amyA_1</name>
    <name evidence="6" type="ORF">HRbin22_00941</name>
</gene>
<dbReference type="SUPFAM" id="SSF74650">
    <property type="entry name" value="Galactose mutarotase-like"/>
    <property type="match status" value="1"/>
</dbReference>
<proteinExistence type="inferred from homology"/>
<dbReference type="Gene3D" id="2.70.98.10">
    <property type="match status" value="1"/>
</dbReference>
<comment type="similarity">
    <text evidence="1">Belongs to the glycosyl hydrolase 57 family.</text>
</comment>
<dbReference type="InterPro" id="IPR014718">
    <property type="entry name" value="GH-type_carb-bd"/>
</dbReference>
<evidence type="ECO:0000259" key="3">
    <source>
        <dbReference type="Pfam" id="PF03065"/>
    </source>
</evidence>
<feature type="domain" description="Alpha-amylase/4-alpha-glucanotransferase central" evidence="4">
    <location>
        <begin position="317"/>
        <end position="395"/>
    </location>
</feature>
<dbReference type="InterPro" id="IPR011330">
    <property type="entry name" value="Glyco_hydro/deAcase_b/a-brl"/>
</dbReference>
<dbReference type="InterPro" id="IPR011013">
    <property type="entry name" value="Gal_mutarotase_sf_dom"/>
</dbReference>
<dbReference type="EMBL" id="BEHY01000015">
    <property type="protein sequence ID" value="GBD08700.1"/>
    <property type="molecule type" value="Genomic_DNA"/>
</dbReference>
<evidence type="ECO:0000256" key="1">
    <source>
        <dbReference type="ARBA" id="ARBA00006821"/>
    </source>
</evidence>
<dbReference type="PANTHER" id="PTHR36306">
    <property type="entry name" value="ALPHA-AMYLASE-RELATED-RELATED"/>
    <property type="match status" value="1"/>
</dbReference>
<dbReference type="Pfam" id="PF03065">
    <property type="entry name" value="Glyco_hydro_57"/>
    <property type="match status" value="1"/>
</dbReference>
<comment type="caution">
    <text evidence="6">The sequence shown here is derived from an EMBL/GenBank/DDBJ whole genome shotgun (WGS) entry which is preliminary data.</text>
</comment>
<dbReference type="InterPro" id="IPR015179">
    <property type="entry name" value="A-amylase/a-glucTrfase_C"/>
</dbReference>
<protein>
    <submittedName>
        <fullName evidence="6">Alpha-amylase 1</fullName>
        <ecNumber evidence="6">3.2.1.1</ecNumber>
    </submittedName>
</protein>